<dbReference type="HOGENOM" id="CLU_1685734_0_0_9"/>
<proteinExistence type="predicted"/>
<organism evidence="1 2">
    <name type="scientific">Thermobrachium celere DSM 8682</name>
    <dbReference type="NCBI Taxonomy" id="941824"/>
    <lineage>
        <taxon>Bacteria</taxon>
        <taxon>Bacillati</taxon>
        <taxon>Bacillota</taxon>
        <taxon>Clostridia</taxon>
        <taxon>Eubacteriales</taxon>
        <taxon>Clostridiaceae</taxon>
        <taxon>Thermobrachium</taxon>
    </lineage>
</organism>
<dbReference type="AlphaFoldDB" id="R7RP87"/>
<reference evidence="1" key="1">
    <citation type="submission" date="2013-03" db="EMBL/GenBank/DDBJ databases">
        <title>Draft genome sequence of the hydrogen-ethanol-producing anaerobic alkalithermophilic Caloramator celere.</title>
        <authorList>
            <person name="Ciranna A."/>
            <person name="Larjo A."/>
            <person name="Kivisto A."/>
            <person name="Santala V."/>
            <person name="Roos C."/>
            <person name="Karp M."/>
        </authorList>
    </citation>
    <scope>NUCLEOTIDE SEQUENCE [LARGE SCALE GENOMIC DNA]</scope>
    <source>
        <strain evidence="1">DSM 8682</strain>
    </source>
</reference>
<comment type="caution">
    <text evidence="1">The sequence shown here is derived from an EMBL/GenBank/DDBJ whole genome shotgun (WGS) entry which is preliminary data.</text>
</comment>
<dbReference type="OrthoDB" id="1953694at2"/>
<dbReference type="EMBL" id="CAVN010000085">
    <property type="protein sequence ID" value="CDF57186.1"/>
    <property type="molecule type" value="Genomic_DNA"/>
</dbReference>
<name>R7RP87_9CLOT</name>
<evidence type="ECO:0000313" key="1">
    <source>
        <dbReference type="EMBL" id="CDF57186.1"/>
    </source>
</evidence>
<dbReference type="eggNOG" id="ENOG5033V5V">
    <property type="taxonomic scope" value="Bacteria"/>
</dbReference>
<gene>
    <name evidence="1" type="ORF">TCEL_00081</name>
</gene>
<accession>R7RP87</accession>
<dbReference type="RefSeq" id="WP_018660117.1">
    <property type="nucleotide sequence ID" value="NZ_HF952018.1"/>
</dbReference>
<keyword evidence="2" id="KW-1185">Reference proteome</keyword>
<evidence type="ECO:0000313" key="2">
    <source>
        <dbReference type="Proteomes" id="UP000014923"/>
    </source>
</evidence>
<sequence>MIFRPMEVKNLKKGKWIDVEIAEGDVRVLRRNYCGVYELFSKDNPRKVEYFNDLQLFKIRYGTLVKKFPLINISKQRFDIYIVAEKLDLPSLLKWFSNYGEVKLKKSINIDSERIDYYTWSSYSDVCTCEFQIVTSSEGYTINISKEPFEKIKKVS</sequence>
<dbReference type="Proteomes" id="UP000014923">
    <property type="component" value="Unassembled WGS sequence"/>
</dbReference>
<protein>
    <submittedName>
        <fullName evidence="1">Uncharacterized protein</fullName>
    </submittedName>
</protein>